<reference evidence="1 2" key="1">
    <citation type="journal article" date="2019" name="Sci. Rep.">
        <title>Orb-weaving spider Araneus ventricosus genome elucidates the spidroin gene catalogue.</title>
        <authorList>
            <person name="Kono N."/>
            <person name="Nakamura H."/>
            <person name="Ohtoshi R."/>
            <person name="Moran D.A.P."/>
            <person name="Shinohara A."/>
            <person name="Yoshida Y."/>
            <person name="Fujiwara M."/>
            <person name="Mori M."/>
            <person name="Tomita M."/>
            <person name="Arakawa K."/>
        </authorList>
    </citation>
    <scope>NUCLEOTIDE SEQUENCE [LARGE SCALE GENOMIC DNA]</scope>
</reference>
<organism evidence="1 2">
    <name type="scientific">Araneus ventricosus</name>
    <name type="common">Orbweaver spider</name>
    <name type="synonym">Epeira ventricosa</name>
    <dbReference type="NCBI Taxonomy" id="182803"/>
    <lineage>
        <taxon>Eukaryota</taxon>
        <taxon>Metazoa</taxon>
        <taxon>Ecdysozoa</taxon>
        <taxon>Arthropoda</taxon>
        <taxon>Chelicerata</taxon>
        <taxon>Arachnida</taxon>
        <taxon>Araneae</taxon>
        <taxon>Araneomorphae</taxon>
        <taxon>Entelegynae</taxon>
        <taxon>Araneoidea</taxon>
        <taxon>Araneidae</taxon>
        <taxon>Araneus</taxon>
    </lineage>
</organism>
<dbReference type="EMBL" id="BGPR01013888">
    <property type="protein sequence ID" value="GBN62687.1"/>
    <property type="molecule type" value="Genomic_DNA"/>
</dbReference>
<protein>
    <submittedName>
        <fullName evidence="1">Uncharacterized protein</fullName>
    </submittedName>
</protein>
<keyword evidence="2" id="KW-1185">Reference proteome</keyword>
<dbReference type="Proteomes" id="UP000499080">
    <property type="component" value="Unassembled WGS sequence"/>
</dbReference>
<accession>A0A4Y2QHD1</accession>
<comment type="caution">
    <text evidence="1">The sequence shown here is derived from an EMBL/GenBank/DDBJ whole genome shotgun (WGS) entry which is preliminary data.</text>
</comment>
<proteinExistence type="predicted"/>
<sequence length="119" mass="13087">MPLVAARRKRAFPYGNVCSGAHHSVSVKVMVTWQIWTLSSRPNRMPSKPASDVLLLQESLLAACIADEISKNCGSLVKDAAREMVQRSYLIQEACSVEDIINILDNGGLVSLTPSYRQI</sequence>
<gene>
    <name evidence="1" type="ORF">AVEN_159740_1</name>
</gene>
<dbReference type="AlphaFoldDB" id="A0A4Y2QHD1"/>
<evidence type="ECO:0000313" key="2">
    <source>
        <dbReference type="Proteomes" id="UP000499080"/>
    </source>
</evidence>
<name>A0A4Y2QHD1_ARAVE</name>
<evidence type="ECO:0000313" key="1">
    <source>
        <dbReference type="EMBL" id="GBN62687.1"/>
    </source>
</evidence>